<dbReference type="InterPro" id="IPR025238">
    <property type="entry name" value="DUF4184"/>
</dbReference>
<dbReference type="Pfam" id="PF13803">
    <property type="entry name" value="DUF4184"/>
    <property type="match status" value="1"/>
</dbReference>
<feature type="transmembrane region" description="Helical" evidence="1">
    <location>
        <begin position="203"/>
        <end position="225"/>
    </location>
</feature>
<keyword evidence="1" id="KW-0812">Transmembrane</keyword>
<dbReference type="Proteomes" id="UP000501534">
    <property type="component" value="Chromosome"/>
</dbReference>
<accession>A0A6M4GSP0</accession>
<evidence type="ECO:0000313" key="3">
    <source>
        <dbReference type="Proteomes" id="UP000501534"/>
    </source>
</evidence>
<feature type="transmembrane region" description="Helical" evidence="1">
    <location>
        <begin position="30"/>
        <end position="49"/>
    </location>
</feature>
<feature type="transmembrane region" description="Helical" evidence="1">
    <location>
        <begin position="245"/>
        <end position="266"/>
    </location>
</feature>
<protein>
    <recommendedName>
        <fullName evidence="4">DUF4184 family protein</fullName>
    </recommendedName>
</protein>
<reference evidence="2 3" key="1">
    <citation type="submission" date="2020-04" db="EMBL/GenBank/DDBJ databases">
        <title>Usitatibacter rugosus gen. nov., sp. nov. and Usitatibacter palustris sp. nov., novel members of Usitatibacteraceae fam. nov. within the order Nitrosomonadales isolated from soil.</title>
        <authorList>
            <person name="Huber K.J."/>
            <person name="Neumann-Schaal M."/>
            <person name="Geppert A."/>
            <person name="Luckner M."/>
            <person name="Wanner G."/>
            <person name="Overmann J."/>
        </authorList>
    </citation>
    <scope>NUCLEOTIDE SEQUENCE [LARGE SCALE GENOMIC DNA]</scope>
    <source>
        <strain evidence="2 3">0125_3</strain>
    </source>
</reference>
<keyword evidence="1" id="KW-1133">Transmembrane helix</keyword>
<gene>
    <name evidence="2" type="ORF">DSM104443_00528</name>
</gene>
<evidence type="ECO:0008006" key="4">
    <source>
        <dbReference type="Google" id="ProtNLM"/>
    </source>
</evidence>
<proteinExistence type="predicted"/>
<evidence type="ECO:0000313" key="2">
    <source>
        <dbReference type="EMBL" id="QJR09484.1"/>
    </source>
</evidence>
<dbReference type="AlphaFoldDB" id="A0A6M4GSP0"/>
<keyword evidence="1" id="KW-0472">Membrane</keyword>
<name>A0A6M4GSP0_9PROT</name>
<sequence length="271" mass="28847">MIGGHDRGMPWTLAHAAAVVPLQRWSRGRLSFAGLVAGSMAPDMPYYLLRFDLGQFAHTPAGTVLACVPLGLIALLLLYALREPLVFALPQPHRAAWSAALDPRAPLLASPTPLLGRPAMGVAVLALSILLGAWTHIAWDACTHGTGWVVEQLPFLQQPFPGTTIGLYHGLQELSTIVGTAVLVVVYRGWLKPVVPARGSGDGWRYAALLACIVVAAIIASAFAAGDATTFNGVVALRVFLFRGALYGTVSFALLYLAVAIAAFTCRERRE</sequence>
<dbReference type="KEGG" id="uru:DSM104443_00528"/>
<feature type="transmembrane region" description="Helical" evidence="1">
    <location>
        <begin position="174"/>
        <end position="191"/>
    </location>
</feature>
<organism evidence="2 3">
    <name type="scientific">Usitatibacter rugosus</name>
    <dbReference type="NCBI Taxonomy" id="2732067"/>
    <lineage>
        <taxon>Bacteria</taxon>
        <taxon>Pseudomonadati</taxon>
        <taxon>Pseudomonadota</taxon>
        <taxon>Betaproteobacteria</taxon>
        <taxon>Nitrosomonadales</taxon>
        <taxon>Usitatibacteraceae</taxon>
        <taxon>Usitatibacter</taxon>
    </lineage>
</organism>
<feature type="transmembrane region" description="Helical" evidence="1">
    <location>
        <begin position="61"/>
        <end position="81"/>
    </location>
</feature>
<evidence type="ECO:0000256" key="1">
    <source>
        <dbReference type="SAM" id="Phobius"/>
    </source>
</evidence>
<feature type="transmembrane region" description="Helical" evidence="1">
    <location>
        <begin position="119"/>
        <end position="139"/>
    </location>
</feature>
<dbReference type="EMBL" id="CP053069">
    <property type="protein sequence ID" value="QJR09484.1"/>
    <property type="molecule type" value="Genomic_DNA"/>
</dbReference>
<keyword evidence="3" id="KW-1185">Reference proteome</keyword>